<protein>
    <submittedName>
        <fullName evidence="1">Uncharacterized protein</fullName>
    </submittedName>
</protein>
<sequence length="90" mass="10507">MVRKRARNRCCGRVRTTLYCPDCGKPQTQNDIDGLMRYVHGMVSKSQGWLDNAKAADVNRPWQIEKAQERLDKWMGWCKALLKLIKKARD</sequence>
<accession>A0A0F9XCG3</accession>
<organism evidence="1">
    <name type="scientific">marine sediment metagenome</name>
    <dbReference type="NCBI Taxonomy" id="412755"/>
    <lineage>
        <taxon>unclassified sequences</taxon>
        <taxon>metagenomes</taxon>
        <taxon>ecological metagenomes</taxon>
    </lineage>
</organism>
<dbReference type="EMBL" id="LAZR01000062">
    <property type="protein sequence ID" value="KKN96686.1"/>
    <property type="molecule type" value="Genomic_DNA"/>
</dbReference>
<evidence type="ECO:0000313" key="1">
    <source>
        <dbReference type="EMBL" id="KKN96686.1"/>
    </source>
</evidence>
<reference evidence="1" key="1">
    <citation type="journal article" date="2015" name="Nature">
        <title>Complex archaea that bridge the gap between prokaryotes and eukaryotes.</title>
        <authorList>
            <person name="Spang A."/>
            <person name="Saw J.H."/>
            <person name="Jorgensen S.L."/>
            <person name="Zaremba-Niedzwiedzka K."/>
            <person name="Martijn J."/>
            <person name="Lind A.E."/>
            <person name="van Eijk R."/>
            <person name="Schleper C."/>
            <person name="Guy L."/>
            <person name="Ettema T.J."/>
        </authorList>
    </citation>
    <scope>NUCLEOTIDE SEQUENCE</scope>
</reference>
<name>A0A0F9XCG3_9ZZZZ</name>
<dbReference type="AlphaFoldDB" id="A0A0F9XCG3"/>
<proteinExistence type="predicted"/>
<comment type="caution">
    <text evidence="1">The sequence shown here is derived from an EMBL/GenBank/DDBJ whole genome shotgun (WGS) entry which is preliminary data.</text>
</comment>
<gene>
    <name evidence="1" type="ORF">LCGC14_0163300</name>
</gene>